<dbReference type="AlphaFoldDB" id="A0A0M3IRQ8"/>
<dbReference type="Proteomes" id="UP000036681">
    <property type="component" value="Unplaced"/>
</dbReference>
<keyword evidence="2" id="KW-1185">Reference proteome</keyword>
<feature type="signal peptide" evidence="1">
    <location>
        <begin position="1"/>
        <end position="23"/>
    </location>
</feature>
<evidence type="ECO:0000313" key="2">
    <source>
        <dbReference type="Proteomes" id="UP000036681"/>
    </source>
</evidence>
<name>A0A0M3IRQ8_ASCLU</name>
<protein>
    <submittedName>
        <fullName evidence="3">Uncharacterized protein</fullName>
    </submittedName>
</protein>
<evidence type="ECO:0000313" key="3">
    <source>
        <dbReference type="WBParaSite" id="ALUE_0002143601-mRNA-1"/>
    </source>
</evidence>
<accession>A0A0M3IRQ8</accession>
<reference evidence="3" key="1">
    <citation type="submission" date="2017-02" db="UniProtKB">
        <authorList>
            <consortium name="WormBaseParasite"/>
        </authorList>
    </citation>
    <scope>IDENTIFICATION</scope>
</reference>
<sequence length="57" mass="6971">MRKFLLALLALVVYFFHFHPNMDFHCLKNFLLFFDDISLEEIEIFLNEILENTLKYT</sequence>
<keyword evidence="1" id="KW-0732">Signal</keyword>
<dbReference type="WBParaSite" id="ALUE_0002143601-mRNA-1">
    <property type="protein sequence ID" value="ALUE_0002143601-mRNA-1"/>
    <property type="gene ID" value="ALUE_0002143601"/>
</dbReference>
<organism evidence="2 3">
    <name type="scientific">Ascaris lumbricoides</name>
    <name type="common">Giant roundworm</name>
    <dbReference type="NCBI Taxonomy" id="6252"/>
    <lineage>
        <taxon>Eukaryota</taxon>
        <taxon>Metazoa</taxon>
        <taxon>Ecdysozoa</taxon>
        <taxon>Nematoda</taxon>
        <taxon>Chromadorea</taxon>
        <taxon>Rhabditida</taxon>
        <taxon>Spirurina</taxon>
        <taxon>Ascaridomorpha</taxon>
        <taxon>Ascaridoidea</taxon>
        <taxon>Ascarididae</taxon>
        <taxon>Ascaris</taxon>
    </lineage>
</organism>
<proteinExistence type="predicted"/>
<feature type="chain" id="PRO_5005657456" evidence="1">
    <location>
        <begin position="24"/>
        <end position="57"/>
    </location>
</feature>
<evidence type="ECO:0000256" key="1">
    <source>
        <dbReference type="SAM" id="SignalP"/>
    </source>
</evidence>